<dbReference type="Gene3D" id="2.10.70.60">
    <property type="entry name" value="Phospholipase B-like, domain 1"/>
    <property type="match status" value="1"/>
</dbReference>
<keyword evidence="6" id="KW-0325">Glycoprotein</keyword>
<dbReference type="InterPro" id="IPR007000">
    <property type="entry name" value="PLipase_B-like"/>
</dbReference>
<feature type="chain" id="PRO_5043102619" description="Phospholipase B-like" evidence="7">
    <location>
        <begin position="22"/>
        <end position="557"/>
    </location>
</feature>
<proteinExistence type="inferred from homology"/>
<dbReference type="EC" id="3.1.1.-" evidence="7"/>
<dbReference type="EMBL" id="CAWUFR010000052">
    <property type="protein sequence ID" value="CAK6961714.1"/>
    <property type="molecule type" value="Genomic_DNA"/>
</dbReference>
<comment type="caution">
    <text evidence="8">The sequence shown here is derived from an EMBL/GenBank/DDBJ whole genome shotgun (WGS) entry which is preliminary data.</text>
</comment>
<gene>
    <name evidence="8" type="ORF">FSCOSCO3_A008135</name>
</gene>
<dbReference type="PANTHER" id="PTHR12370">
    <property type="entry name" value="PHOSPHOLIPASE B-RELATED"/>
    <property type="match status" value="1"/>
</dbReference>
<evidence type="ECO:0000313" key="8">
    <source>
        <dbReference type="EMBL" id="CAK6961714.1"/>
    </source>
</evidence>
<dbReference type="Pfam" id="PF04916">
    <property type="entry name" value="Phospholip_B"/>
    <property type="match status" value="1"/>
</dbReference>
<evidence type="ECO:0000256" key="6">
    <source>
        <dbReference type="ARBA" id="ARBA00023180"/>
    </source>
</evidence>
<evidence type="ECO:0000256" key="5">
    <source>
        <dbReference type="ARBA" id="ARBA00023098"/>
    </source>
</evidence>
<protein>
    <recommendedName>
        <fullName evidence="7">Phospholipase B-like</fullName>
        <ecNumber evidence="7">3.1.1.-</ecNumber>
    </recommendedName>
</protein>
<reference evidence="8 9" key="1">
    <citation type="submission" date="2024-01" db="EMBL/GenBank/DDBJ databases">
        <authorList>
            <person name="Alioto T."/>
            <person name="Alioto T."/>
            <person name="Gomez Garrido J."/>
        </authorList>
    </citation>
    <scope>NUCLEOTIDE SEQUENCE [LARGE SCALE GENOMIC DNA]</scope>
</reference>
<dbReference type="Gene3D" id="1.10.439.20">
    <property type="entry name" value="Phospholipase B-like, domain 2"/>
    <property type="match status" value="1"/>
</dbReference>
<dbReference type="GO" id="GO:0004620">
    <property type="term" value="F:phospholipase activity"/>
    <property type="evidence" value="ECO:0007669"/>
    <property type="project" value="InterPro"/>
</dbReference>
<evidence type="ECO:0000313" key="9">
    <source>
        <dbReference type="Proteomes" id="UP001314229"/>
    </source>
</evidence>
<comment type="similarity">
    <text evidence="1 7">Belongs to the phospholipase B-like family.</text>
</comment>
<dbReference type="PANTHER" id="PTHR12370:SF1">
    <property type="entry name" value="PHOSPHOLIPASE B-LIKE 1"/>
    <property type="match status" value="1"/>
</dbReference>
<dbReference type="InterPro" id="IPR043040">
    <property type="entry name" value="PLipase_B-like_dom1"/>
</dbReference>
<evidence type="ECO:0000256" key="3">
    <source>
        <dbReference type="ARBA" id="ARBA00022801"/>
    </source>
</evidence>
<feature type="signal peptide" evidence="7">
    <location>
        <begin position="1"/>
        <end position="21"/>
    </location>
</feature>
<evidence type="ECO:0000256" key="1">
    <source>
        <dbReference type="ARBA" id="ARBA00007835"/>
    </source>
</evidence>
<keyword evidence="5 7" id="KW-0443">Lipid metabolism</keyword>
<keyword evidence="2 7" id="KW-0732">Signal</keyword>
<keyword evidence="9" id="KW-1185">Reference proteome</keyword>
<dbReference type="GO" id="GO:0009395">
    <property type="term" value="P:phospholipid catabolic process"/>
    <property type="evidence" value="ECO:0007669"/>
    <property type="project" value="TreeGrafter"/>
</dbReference>
<dbReference type="InterPro" id="IPR043042">
    <property type="entry name" value="PLipase_B-like_dom3"/>
</dbReference>
<dbReference type="Gene3D" id="3.60.60.20">
    <property type="match status" value="1"/>
</dbReference>
<dbReference type="Proteomes" id="UP001314229">
    <property type="component" value="Unassembled WGS sequence"/>
</dbReference>
<dbReference type="GO" id="GO:0005576">
    <property type="term" value="C:extracellular region"/>
    <property type="evidence" value="ECO:0007669"/>
    <property type="project" value="TreeGrafter"/>
</dbReference>
<name>A0AAV1NUA4_SCOSC</name>
<dbReference type="AlphaFoldDB" id="A0AAV1NUA4"/>
<keyword evidence="4 7" id="KW-0442">Lipid degradation</keyword>
<organism evidence="8 9">
    <name type="scientific">Scomber scombrus</name>
    <name type="common">Atlantic mackerel</name>
    <name type="synonym">Scomber vernalis</name>
    <dbReference type="NCBI Taxonomy" id="13677"/>
    <lineage>
        <taxon>Eukaryota</taxon>
        <taxon>Metazoa</taxon>
        <taxon>Chordata</taxon>
        <taxon>Craniata</taxon>
        <taxon>Vertebrata</taxon>
        <taxon>Euteleostomi</taxon>
        <taxon>Actinopterygii</taxon>
        <taxon>Neopterygii</taxon>
        <taxon>Teleostei</taxon>
        <taxon>Neoteleostei</taxon>
        <taxon>Acanthomorphata</taxon>
        <taxon>Pelagiaria</taxon>
        <taxon>Scombriformes</taxon>
        <taxon>Scombridae</taxon>
        <taxon>Scomber</taxon>
    </lineage>
</organism>
<dbReference type="InterPro" id="IPR043041">
    <property type="entry name" value="PLipase_B-like_dom2"/>
</dbReference>
<evidence type="ECO:0000256" key="4">
    <source>
        <dbReference type="ARBA" id="ARBA00022963"/>
    </source>
</evidence>
<evidence type="ECO:0000256" key="2">
    <source>
        <dbReference type="ARBA" id="ARBA00022729"/>
    </source>
</evidence>
<comment type="function">
    <text evidence="7">Putative phospholipase.</text>
</comment>
<sequence>MEKRSMALCILLSTLAASVQTYREYLWRAPCNPVHPPSMVELREATVYWDAAQKSVILKEGVMEAEGGAYGYFNDTLLLSGWGVLEICAGYGGITQQDETTFFLAGYLEGFLTAGRMFSHYSNMFPQLIKDEKVLNPLKRFLSKQNQWAREQVKLRRNSDPLWKHLGLILAQLDGLHAGAAQWAKSKHTEPLSAFAVQFLNGVGDLLDLVPALTPRSNSSTGTGAFRMPGMGHCTALIKVLPGFENLLLGHSSWYTYAATMRIYKHWDFRVSDVHTATGKMSFSSYPGFLMSLDDFYLLGSGLLMTQTSNSVFNASLFSRLSPHSLLAWQRVRLANSLARSGAEWAHVFSKYNSGTYNSQYMVVDLSRISLGHSIRNGALTIVEQIPGKVMHSDQSEALRRGYWPSYNIPFHIEIYNLSGYGVMWRRHGEDFSYDLCPRAKILRRDQAKVSDLSSLKHIMRYNNYKRDPYSKGHPCKTICCRNDLRPRRPRPGGCYDTKVTDYQMALRLVTEAINGPTTQGGLRPFSWQSFNLTTHQGLPRSYNFTFITMRPTLRRP</sequence>
<accession>A0AAV1NUA4</accession>
<keyword evidence="3 7" id="KW-0378">Hydrolase</keyword>
<evidence type="ECO:0000256" key="7">
    <source>
        <dbReference type="RuleBase" id="RU364138"/>
    </source>
</evidence>